<dbReference type="PANTHER" id="PTHR45339">
    <property type="entry name" value="HYBRID SIGNAL TRANSDUCTION HISTIDINE KINASE J"/>
    <property type="match status" value="1"/>
</dbReference>
<keyword evidence="9" id="KW-0418">Kinase</keyword>
<evidence type="ECO:0000259" key="20">
    <source>
        <dbReference type="PROSITE" id="PS50885"/>
    </source>
</evidence>
<evidence type="ECO:0000256" key="2">
    <source>
        <dbReference type="ARBA" id="ARBA00004651"/>
    </source>
</evidence>
<dbReference type="SUPFAM" id="SSF47226">
    <property type="entry name" value="Histidine-containing phosphotransfer domain, HPT domain"/>
    <property type="match status" value="1"/>
</dbReference>
<keyword evidence="13 16" id="KW-0472">Membrane</keyword>
<dbReference type="Pfam" id="PF02518">
    <property type="entry name" value="HATPase_c"/>
    <property type="match status" value="1"/>
</dbReference>
<dbReference type="Gene3D" id="3.30.565.10">
    <property type="entry name" value="Histidine kinase-like ATPase, C-terminal domain"/>
    <property type="match status" value="1"/>
</dbReference>
<dbReference type="SUPFAM" id="SSF55874">
    <property type="entry name" value="ATPase domain of HSP90 chaperone/DNA topoisomerase II/histidine kinase"/>
    <property type="match status" value="1"/>
</dbReference>
<dbReference type="Gene3D" id="1.20.120.160">
    <property type="entry name" value="HPT domain"/>
    <property type="match status" value="1"/>
</dbReference>
<name>A0ABX1TQF6_9GAMM</name>
<feature type="modified residue" description="4-aspartylphosphate" evidence="15">
    <location>
        <position position="1015"/>
    </location>
</feature>
<dbReference type="InterPro" id="IPR036641">
    <property type="entry name" value="HPT_dom_sf"/>
</dbReference>
<dbReference type="Pfam" id="PF01627">
    <property type="entry name" value="Hpt"/>
    <property type="match status" value="1"/>
</dbReference>
<dbReference type="Gene3D" id="6.10.340.10">
    <property type="match status" value="1"/>
</dbReference>
<dbReference type="PROSITE" id="PS50113">
    <property type="entry name" value="PAC"/>
    <property type="match status" value="1"/>
</dbReference>
<dbReference type="InterPro" id="IPR000014">
    <property type="entry name" value="PAS"/>
</dbReference>
<dbReference type="InterPro" id="IPR035965">
    <property type="entry name" value="PAS-like_dom_sf"/>
</dbReference>
<dbReference type="InterPro" id="IPR036890">
    <property type="entry name" value="HATPase_C_sf"/>
</dbReference>
<reference evidence="22 23" key="1">
    <citation type="submission" date="2019-03" db="EMBL/GenBank/DDBJ databases">
        <title>Metabolic reconstructions from genomes of highly enriched 'Candidatus Accumulibacter' and 'Candidatus Competibacter' bioreactor populations.</title>
        <authorList>
            <person name="Annavajhala M.K."/>
            <person name="Welles L."/>
            <person name="Abbas B."/>
            <person name="Sorokin D."/>
            <person name="Park H."/>
            <person name="Van Loosdrecht M."/>
            <person name="Chandran K."/>
        </authorList>
    </citation>
    <scope>NUCLEOTIDE SEQUENCE [LARGE SCALE GENOMIC DNA]</scope>
    <source>
        <strain evidence="22 23">SBR_G</strain>
    </source>
</reference>
<dbReference type="Gene3D" id="1.10.287.130">
    <property type="match status" value="1"/>
</dbReference>
<evidence type="ECO:0000313" key="23">
    <source>
        <dbReference type="Proteomes" id="UP000760480"/>
    </source>
</evidence>
<dbReference type="InterPro" id="IPR008207">
    <property type="entry name" value="Sig_transdc_His_kin_Hpt_dom"/>
</dbReference>
<keyword evidence="4" id="KW-1003">Cell membrane</keyword>
<dbReference type="NCBIfam" id="TIGR00229">
    <property type="entry name" value="sensory_box"/>
    <property type="match status" value="1"/>
</dbReference>
<proteinExistence type="predicted"/>
<dbReference type="CDD" id="cd00082">
    <property type="entry name" value="HisKA"/>
    <property type="match status" value="1"/>
</dbReference>
<evidence type="ECO:0000313" key="22">
    <source>
        <dbReference type="EMBL" id="NMQ20734.1"/>
    </source>
</evidence>
<feature type="modified residue" description="4-aspartylphosphate" evidence="15">
    <location>
        <position position="869"/>
    </location>
</feature>
<feature type="domain" description="Response regulatory" evidence="18">
    <location>
        <begin position="816"/>
        <end position="937"/>
    </location>
</feature>
<dbReference type="SUPFAM" id="SSF47384">
    <property type="entry name" value="Homodimeric domain of signal transducing histidine kinase"/>
    <property type="match status" value="1"/>
</dbReference>
<dbReference type="Pfam" id="PF00512">
    <property type="entry name" value="HisKA"/>
    <property type="match status" value="1"/>
</dbReference>
<keyword evidence="23" id="KW-1185">Reference proteome</keyword>
<keyword evidence="8" id="KW-0547">Nucleotide-binding</keyword>
<dbReference type="CDD" id="cd00088">
    <property type="entry name" value="HPT"/>
    <property type="match status" value="1"/>
</dbReference>
<evidence type="ECO:0000256" key="7">
    <source>
        <dbReference type="ARBA" id="ARBA00022692"/>
    </source>
</evidence>
<dbReference type="SUPFAM" id="SSF103190">
    <property type="entry name" value="Sensory domain-like"/>
    <property type="match status" value="1"/>
</dbReference>
<dbReference type="PANTHER" id="PTHR45339:SF1">
    <property type="entry name" value="HYBRID SIGNAL TRANSDUCTION HISTIDINE KINASE J"/>
    <property type="match status" value="1"/>
</dbReference>
<dbReference type="InterPro" id="IPR005467">
    <property type="entry name" value="His_kinase_dom"/>
</dbReference>
<dbReference type="RefSeq" id="WP_169250000.1">
    <property type="nucleotide sequence ID" value="NZ_SPMZ01000060.1"/>
</dbReference>
<dbReference type="InterPro" id="IPR011006">
    <property type="entry name" value="CheY-like_superfamily"/>
</dbReference>
<dbReference type="SMART" id="SM00073">
    <property type="entry name" value="HPT"/>
    <property type="match status" value="1"/>
</dbReference>
<feature type="domain" description="HAMP" evidence="20">
    <location>
        <begin position="362"/>
        <end position="415"/>
    </location>
</feature>
<dbReference type="InterPro" id="IPR003661">
    <property type="entry name" value="HisK_dim/P_dom"/>
</dbReference>
<feature type="modified residue" description="Phosphohistidine" evidence="14">
    <location>
        <position position="1165"/>
    </location>
</feature>
<dbReference type="SMART" id="SM00091">
    <property type="entry name" value="PAS"/>
    <property type="match status" value="1"/>
</dbReference>
<dbReference type="PROSITE" id="PS50109">
    <property type="entry name" value="HIS_KIN"/>
    <property type="match status" value="1"/>
</dbReference>
<evidence type="ECO:0000256" key="9">
    <source>
        <dbReference type="ARBA" id="ARBA00022777"/>
    </source>
</evidence>
<gene>
    <name evidence="22" type="ORF">E4P82_16955</name>
</gene>
<keyword evidence="6" id="KW-0808">Transferase</keyword>
<keyword evidence="7 16" id="KW-0812">Transmembrane</keyword>
<keyword evidence="5 15" id="KW-0597">Phosphoprotein</keyword>
<dbReference type="SMART" id="SM00448">
    <property type="entry name" value="REC"/>
    <property type="match status" value="2"/>
</dbReference>
<comment type="subcellular location">
    <subcellularLocation>
        <location evidence="2">Cell membrane</location>
        <topology evidence="2">Multi-pass membrane protein</topology>
    </subcellularLocation>
</comment>
<dbReference type="CDD" id="cd00130">
    <property type="entry name" value="PAS"/>
    <property type="match status" value="1"/>
</dbReference>
<dbReference type="Proteomes" id="UP000760480">
    <property type="component" value="Unassembled WGS sequence"/>
</dbReference>
<dbReference type="SUPFAM" id="SSF52172">
    <property type="entry name" value="CheY-like"/>
    <property type="match status" value="2"/>
</dbReference>
<organism evidence="22 23">
    <name type="scientific">Candidatus Competibacter phosphatis</name>
    <dbReference type="NCBI Taxonomy" id="221280"/>
    <lineage>
        <taxon>Bacteria</taxon>
        <taxon>Pseudomonadati</taxon>
        <taxon>Pseudomonadota</taxon>
        <taxon>Gammaproteobacteria</taxon>
        <taxon>Candidatus Competibacteraceae</taxon>
        <taxon>Candidatus Competibacter</taxon>
    </lineage>
</organism>
<dbReference type="Pfam" id="PF00072">
    <property type="entry name" value="Response_reg"/>
    <property type="match status" value="2"/>
</dbReference>
<comment type="catalytic activity">
    <reaction evidence="1">
        <text>ATP + protein L-histidine = ADP + protein N-phospho-L-histidine.</text>
        <dbReference type="EC" id="2.7.13.3"/>
    </reaction>
</comment>
<dbReference type="SMART" id="SM00388">
    <property type="entry name" value="HisKA"/>
    <property type="match status" value="1"/>
</dbReference>
<feature type="domain" description="Response regulatory" evidence="18">
    <location>
        <begin position="961"/>
        <end position="1082"/>
    </location>
</feature>
<feature type="transmembrane region" description="Helical" evidence="16">
    <location>
        <begin position="16"/>
        <end position="39"/>
    </location>
</feature>
<evidence type="ECO:0000256" key="1">
    <source>
        <dbReference type="ARBA" id="ARBA00000085"/>
    </source>
</evidence>
<dbReference type="InterPro" id="IPR003594">
    <property type="entry name" value="HATPase_dom"/>
</dbReference>
<evidence type="ECO:0000256" key="5">
    <source>
        <dbReference type="ARBA" id="ARBA00022553"/>
    </source>
</evidence>
<keyword evidence="11 16" id="KW-1133">Transmembrane helix</keyword>
<dbReference type="PROSITE" id="PS50894">
    <property type="entry name" value="HPT"/>
    <property type="match status" value="1"/>
</dbReference>
<dbReference type="Gene3D" id="3.30.450.20">
    <property type="entry name" value="PAS domain"/>
    <property type="match status" value="3"/>
</dbReference>
<dbReference type="SUPFAM" id="SSF55785">
    <property type="entry name" value="PYP-like sensor domain (PAS domain)"/>
    <property type="match status" value="1"/>
</dbReference>
<accession>A0ABX1TQF6</accession>
<dbReference type="EMBL" id="SPMZ01000060">
    <property type="protein sequence ID" value="NMQ20734.1"/>
    <property type="molecule type" value="Genomic_DNA"/>
</dbReference>
<evidence type="ECO:0000256" key="3">
    <source>
        <dbReference type="ARBA" id="ARBA00012438"/>
    </source>
</evidence>
<dbReference type="CDD" id="cd16922">
    <property type="entry name" value="HATPase_EvgS-ArcB-TorS-like"/>
    <property type="match status" value="1"/>
</dbReference>
<dbReference type="InterPro" id="IPR001789">
    <property type="entry name" value="Sig_transdc_resp-reg_receiver"/>
</dbReference>
<dbReference type="PROSITE" id="PS50110">
    <property type="entry name" value="RESPONSE_REGULATORY"/>
    <property type="match status" value="2"/>
</dbReference>
<evidence type="ECO:0000259" key="17">
    <source>
        <dbReference type="PROSITE" id="PS50109"/>
    </source>
</evidence>
<dbReference type="SMART" id="SM00304">
    <property type="entry name" value="HAMP"/>
    <property type="match status" value="1"/>
</dbReference>
<evidence type="ECO:0000256" key="6">
    <source>
        <dbReference type="ARBA" id="ARBA00022679"/>
    </source>
</evidence>
<feature type="transmembrane region" description="Helical" evidence="16">
    <location>
        <begin position="335"/>
        <end position="356"/>
    </location>
</feature>
<dbReference type="InterPro" id="IPR036097">
    <property type="entry name" value="HisK_dim/P_sf"/>
</dbReference>
<evidence type="ECO:0000256" key="16">
    <source>
        <dbReference type="SAM" id="Phobius"/>
    </source>
</evidence>
<dbReference type="CDD" id="cd17546">
    <property type="entry name" value="REC_hyHK_CKI1_RcsC-like"/>
    <property type="match status" value="2"/>
</dbReference>
<evidence type="ECO:0000256" key="15">
    <source>
        <dbReference type="PROSITE-ProRule" id="PRU00169"/>
    </source>
</evidence>
<dbReference type="InterPro" id="IPR003660">
    <property type="entry name" value="HAMP_dom"/>
</dbReference>
<feature type="transmembrane region" description="Helical" evidence="16">
    <location>
        <begin position="296"/>
        <end position="315"/>
    </location>
</feature>
<keyword evidence="12" id="KW-0902">Two-component regulatory system</keyword>
<evidence type="ECO:0000256" key="10">
    <source>
        <dbReference type="ARBA" id="ARBA00022840"/>
    </source>
</evidence>
<dbReference type="Gene3D" id="3.40.50.2300">
    <property type="match status" value="2"/>
</dbReference>
<feature type="domain" description="Histidine kinase" evidence="17">
    <location>
        <begin position="576"/>
        <end position="797"/>
    </location>
</feature>
<dbReference type="InterPro" id="IPR013656">
    <property type="entry name" value="PAS_4"/>
</dbReference>
<evidence type="ECO:0000256" key="13">
    <source>
        <dbReference type="ARBA" id="ARBA00023136"/>
    </source>
</evidence>
<evidence type="ECO:0000259" key="18">
    <source>
        <dbReference type="PROSITE" id="PS50110"/>
    </source>
</evidence>
<evidence type="ECO:0000256" key="11">
    <source>
        <dbReference type="ARBA" id="ARBA00022989"/>
    </source>
</evidence>
<dbReference type="SMART" id="SM00387">
    <property type="entry name" value="HATPase_c"/>
    <property type="match status" value="1"/>
</dbReference>
<keyword evidence="10" id="KW-0067">ATP-binding</keyword>
<dbReference type="InterPro" id="IPR029151">
    <property type="entry name" value="Sensor-like_sf"/>
</dbReference>
<evidence type="ECO:0000259" key="19">
    <source>
        <dbReference type="PROSITE" id="PS50113"/>
    </source>
</evidence>
<dbReference type="PROSITE" id="PS50885">
    <property type="entry name" value="HAMP"/>
    <property type="match status" value="1"/>
</dbReference>
<feature type="domain" description="PAC" evidence="19">
    <location>
        <begin position="506"/>
        <end position="558"/>
    </location>
</feature>
<sequence>MKTSPSLCEDLIRRTWLLVSLTVLAFGLAMYFLILSPLFDRLAASELRQGAEIAGERVELLFEDIERMIDTARRWGLREQFTLDDLHGFDGLFEPFVASQPRVTSLLFADERGREFLLLKMPNGEWRNRVSDPQRWGQRQRIFSWRDSPPPLTEGEWQERDYDARRRPWYQGALVLTRDGELHWTEPYQFFTTRELGITVSTHWHDPHTGQLRVLALDVKLFDLSRFTQSVNTSANGQVAIMTPDSHLLGLPRHPRFENDEQIRASVLKTAAENDLPHLAEAFEQWRADGQPTENVLFFVAAGARWLGFFLPVRFGNRQLLVVTVAPRRDFVPIGAADALALAALFVALLLVAFLLSRHVARRVARPVEMLMGASTRIGRLDLDRPVAFEPSWREIDALFGAQEEMRQMLLASRRDLEGKVAVRTRELADQIALLEALVDNIPNPIFYKGPDSRFLGCNHAYEAAFATPRQSLVGRRVLDLKSLADEDRRLYQREDEAVIREVGRIMRETVIVFADGRPHHTLYAVSGFRNPDGSPGGLVGVIVDISPLKQAEAALLKAKEQAEAATQTKSMFLANMSHEIRTPMNAIIGMAHLCLRTELSAKQRDYVQKIHNASLSLLGIINDILDFSKIEAGKLALERIGFTLDEVLGAVSTMVAPKAHDKGLELLFHVPGGIPQRLRGDPLRLGQILINLLNNAIKFTEHGQIGVTVRLLEQVGHRVRLRFEVRDTGIGMNPEQSARLFQAFTQADGSITRKYGGTGLGLTICKRLVELMGGAIGVESTPGAGSIFTFTARFGLGETAWSARRALPAVFDGMRTLVVDDNAAAREILGEALRGASLRVETLASGGEAIAALRQADADDPYRLVFVDWKMPEMDGIETIRRIKCDSVLTHPPRVVMLTAFGREELRVQAEAAGADDFLVKPLNISLLLETLLALFAPSSDGSPPREESDERRFRLDGARILLVEDNDLNRQIAVELLYGAGARVTVANDGREAVEQALASLDDEQPYDLILMDLQMPRMDGYQATRHLRADDRFHQLPIIAMTAHALIEERQRCLDAGMNDHIAKPIEPEAMFRTLLRWVGRKVSAAENPVLATTAAGTVGEETALPVVAGLDTVSGLRRSGGNSRLYRELLGKYLDGQGDAPARIRAALAAGDRETAERLAHTLKGVSGTIGAEAVQAPVAVLEQAIRNDVAPREVETLLRQTEGSMAALLEPLRTALAHPTAGPDTRAAATAMPRDHDQARTLLAGLETLLRDDDAEAVEYLHEHRARLRACLPPASFRAMEQAILNYAFDEALTQLRTMMASLEASA</sequence>
<dbReference type="InterPro" id="IPR004358">
    <property type="entry name" value="Sig_transdc_His_kin-like_C"/>
</dbReference>
<dbReference type="PRINTS" id="PR00344">
    <property type="entry name" value="BCTRLSENSOR"/>
</dbReference>
<evidence type="ECO:0000256" key="4">
    <source>
        <dbReference type="ARBA" id="ARBA00022475"/>
    </source>
</evidence>
<protein>
    <recommendedName>
        <fullName evidence="3">histidine kinase</fullName>
        <ecNumber evidence="3">2.7.13.3</ecNumber>
    </recommendedName>
</protein>
<dbReference type="EC" id="2.7.13.3" evidence="3"/>
<dbReference type="InterPro" id="IPR000700">
    <property type="entry name" value="PAS-assoc_C"/>
</dbReference>
<dbReference type="Pfam" id="PF08448">
    <property type="entry name" value="PAS_4"/>
    <property type="match status" value="1"/>
</dbReference>
<evidence type="ECO:0000256" key="14">
    <source>
        <dbReference type="PROSITE-ProRule" id="PRU00110"/>
    </source>
</evidence>
<evidence type="ECO:0000256" key="12">
    <source>
        <dbReference type="ARBA" id="ARBA00023012"/>
    </source>
</evidence>
<comment type="caution">
    <text evidence="22">The sequence shown here is derived from an EMBL/GenBank/DDBJ whole genome shotgun (WGS) entry which is preliminary data.</text>
</comment>
<feature type="domain" description="HPt" evidence="21">
    <location>
        <begin position="1126"/>
        <end position="1220"/>
    </location>
</feature>
<evidence type="ECO:0000256" key="8">
    <source>
        <dbReference type="ARBA" id="ARBA00022741"/>
    </source>
</evidence>
<evidence type="ECO:0000259" key="21">
    <source>
        <dbReference type="PROSITE" id="PS50894"/>
    </source>
</evidence>